<dbReference type="AlphaFoldDB" id="A0A1I7BWJ6"/>
<evidence type="ECO:0000256" key="3">
    <source>
        <dbReference type="ARBA" id="ARBA00007681"/>
    </source>
</evidence>
<dbReference type="InterPro" id="IPR000131">
    <property type="entry name" value="ATP_synth_F1_gsu"/>
</dbReference>
<dbReference type="RefSeq" id="WP_027264022.1">
    <property type="nucleotide sequence ID" value="NZ_FPAW01000012.1"/>
</dbReference>
<dbReference type="STRING" id="999627.SAMN05216236_11295"/>
<evidence type="ECO:0000256" key="1">
    <source>
        <dbReference type="ARBA" id="ARBA00003456"/>
    </source>
</evidence>
<keyword evidence="11" id="KW-1185">Reference proteome</keyword>
<dbReference type="GO" id="GO:0046933">
    <property type="term" value="F:proton-transporting ATP synthase activity, rotational mechanism"/>
    <property type="evidence" value="ECO:0007669"/>
    <property type="project" value="InterPro"/>
</dbReference>
<keyword evidence="6" id="KW-0406">Ion transport</keyword>
<dbReference type="Proteomes" id="UP000182466">
    <property type="component" value="Unassembled WGS sequence"/>
</dbReference>
<evidence type="ECO:0000256" key="2">
    <source>
        <dbReference type="ARBA" id="ARBA00004170"/>
    </source>
</evidence>
<gene>
    <name evidence="10" type="ORF">SAMN05216236_11295</name>
</gene>
<dbReference type="SUPFAM" id="SSF52943">
    <property type="entry name" value="ATP synthase (F1-ATPase), gamma subunit"/>
    <property type="match status" value="1"/>
</dbReference>
<dbReference type="CDD" id="cd12151">
    <property type="entry name" value="F1-ATPase_gamma"/>
    <property type="match status" value="1"/>
</dbReference>
<keyword evidence="5" id="KW-0375">Hydrogen ion transport</keyword>
<dbReference type="PRINTS" id="PR00126">
    <property type="entry name" value="ATPASEGAMMA"/>
</dbReference>
<keyword evidence="8" id="KW-0139">CF(1)</keyword>
<dbReference type="eggNOG" id="COG0224">
    <property type="taxonomic scope" value="Bacteria"/>
</dbReference>
<evidence type="ECO:0000256" key="5">
    <source>
        <dbReference type="ARBA" id="ARBA00022781"/>
    </source>
</evidence>
<reference evidence="10 11" key="1">
    <citation type="submission" date="2016-10" db="EMBL/GenBank/DDBJ databases">
        <authorList>
            <person name="de Groot N.N."/>
        </authorList>
    </citation>
    <scope>NUCLEOTIDE SEQUENCE [LARGE SCALE GENOMIC DNA]</scope>
    <source>
        <strain evidence="10 11">CGMCC 1.10959</strain>
    </source>
</reference>
<name>A0A1I7BWJ6_9RHOB</name>
<sequence>MAQTLELLTRRTETLRSIRGIVRTMKTMSAINARPYEQAAQAIEAYHDTVLDGLHAFLHRTGALPPVAQPDAMPVIIAFGSDLGLCGNYNEILATETARAMTLLPASRVICIGVQMEDALTGLGMVPLATLLPPATADGLGRLAGDLIARIDAIRRDDISAAISVTLVFMRRAEHGQQSPIAQQLLPLDPELISALAARPWNSRSLPHFSLPPDALLSALVRNFLFAGLFRAAAEALVTENAARLARMQQAEQSVEDRLEELICDTRSVRQSEITTELLDVIIGFEALKDRDRRKTGER</sequence>
<evidence type="ECO:0000256" key="8">
    <source>
        <dbReference type="ARBA" id="ARBA00023196"/>
    </source>
</evidence>
<accession>A0A1I7BWJ6</accession>
<evidence type="ECO:0000256" key="7">
    <source>
        <dbReference type="ARBA" id="ARBA00023136"/>
    </source>
</evidence>
<evidence type="ECO:0000256" key="4">
    <source>
        <dbReference type="ARBA" id="ARBA00022448"/>
    </source>
</evidence>
<dbReference type="Pfam" id="PF00231">
    <property type="entry name" value="ATP-synt"/>
    <property type="match status" value="1"/>
</dbReference>
<organism evidence="10 11">
    <name type="scientific">Sedimentitalea nanhaiensis</name>
    <dbReference type="NCBI Taxonomy" id="999627"/>
    <lineage>
        <taxon>Bacteria</taxon>
        <taxon>Pseudomonadati</taxon>
        <taxon>Pseudomonadota</taxon>
        <taxon>Alphaproteobacteria</taxon>
        <taxon>Rhodobacterales</taxon>
        <taxon>Paracoccaceae</taxon>
        <taxon>Sedimentitalea</taxon>
    </lineage>
</organism>
<keyword evidence="4" id="KW-0813">Transport</keyword>
<evidence type="ECO:0000313" key="11">
    <source>
        <dbReference type="Proteomes" id="UP000182466"/>
    </source>
</evidence>
<evidence type="ECO:0000313" key="10">
    <source>
        <dbReference type="EMBL" id="SFT91558.1"/>
    </source>
</evidence>
<dbReference type="EMBL" id="FPAW01000012">
    <property type="protein sequence ID" value="SFT91558.1"/>
    <property type="molecule type" value="Genomic_DNA"/>
</dbReference>
<dbReference type="InterPro" id="IPR035968">
    <property type="entry name" value="ATP_synth_F1_ATPase_gsu"/>
</dbReference>
<protein>
    <submittedName>
        <fullName evidence="10">F-type H+-transporting ATPase subunit gamma</fullName>
    </submittedName>
</protein>
<proteinExistence type="inferred from homology"/>
<keyword evidence="9" id="KW-0066">ATP synthesis</keyword>
<dbReference type="OrthoDB" id="9812769at2"/>
<dbReference type="Gene3D" id="1.10.287.80">
    <property type="entry name" value="ATP synthase, gamma subunit, helix hairpin domain"/>
    <property type="match status" value="1"/>
</dbReference>
<comment type="subcellular location">
    <subcellularLocation>
        <location evidence="2">Membrane</location>
        <topology evidence="2">Peripheral membrane protein</topology>
    </subcellularLocation>
</comment>
<evidence type="ECO:0000256" key="6">
    <source>
        <dbReference type="ARBA" id="ARBA00023065"/>
    </source>
</evidence>
<evidence type="ECO:0000256" key="9">
    <source>
        <dbReference type="ARBA" id="ARBA00023310"/>
    </source>
</evidence>
<comment type="function">
    <text evidence="1">Produces ATP from ADP in the presence of a proton gradient across the membrane. The gamma chain is believed to be important in regulating ATPase activity and the flow of protons through the CF(0) complex.</text>
</comment>
<dbReference type="GO" id="GO:0045259">
    <property type="term" value="C:proton-transporting ATP synthase complex"/>
    <property type="evidence" value="ECO:0007669"/>
    <property type="project" value="UniProtKB-KW"/>
</dbReference>
<comment type="similarity">
    <text evidence="3">Belongs to the ATPase gamma chain family.</text>
</comment>
<keyword evidence="7" id="KW-0472">Membrane</keyword>
<dbReference type="Gene3D" id="3.40.1380.10">
    <property type="match status" value="1"/>
</dbReference>